<dbReference type="InterPro" id="IPR042115">
    <property type="entry name" value="PriA_3primeBD_sf"/>
</dbReference>
<evidence type="ECO:0000256" key="7">
    <source>
        <dbReference type="ARBA" id="ARBA00022833"/>
    </source>
</evidence>
<keyword evidence="6 12" id="KW-0347">Helicase</keyword>
<evidence type="ECO:0000313" key="15">
    <source>
        <dbReference type="Proteomes" id="UP000295367"/>
    </source>
</evidence>
<dbReference type="GO" id="GO:0006310">
    <property type="term" value="P:DNA recombination"/>
    <property type="evidence" value="ECO:0007669"/>
    <property type="project" value="InterPro"/>
</dbReference>
<comment type="caution">
    <text evidence="14">The sequence shown here is derived from an EMBL/GenBank/DDBJ whole genome shotgun (WGS) entry which is preliminary data.</text>
</comment>
<organism evidence="14 15">
    <name type="scientific">Sulfurirhabdus autotrophica</name>
    <dbReference type="NCBI Taxonomy" id="1706046"/>
    <lineage>
        <taxon>Bacteria</taxon>
        <taxon>Pseudomonadati</taxon>
        <taxon>Pseudomonadota</taxon>
        <taxon>Betaproteobacteria</taxon>
        <taxon>Nitrosomonadales</taxon>
        <taxon>Sulfuricellaceae</taxon>
        <taxon>Sulfurirhabdus</taxon>
    </lineage>
</organism>
<dbReference type="CDD" id="cd17929">
    <property type="entry name" value="DEXHc_priA"/>
    <property type="match status" value="1"/>
</dbReference>
<comment type="cofactor">
    <cofactor evidence="12">
        <name>Zn(2+)</name>
        <dbReference type="ChEBI" id="CHEBI:29105"/>
    </cofactor>
    <text evidence="12">Binds 2 zinc ions per subunit.</text>
</comment>
<dbReference type="GO" id="GO:1990077">
    <property type="term" value="C:primosome complex"/>
    <property type="evidence" value="ECO:0007669"/>
    <property type="project" value="UniProtKB-UniRule"/>
</dbReference>
<feature type="binding site" evidence="12">
    <location>
        <position position="440"/>
    </location>
    <ligand>
        <name>Zn(2+)</name>
        <dbReference type="ChEBI" id="CHEBI:29105"/>
        <label>1</label>
    </ligand>
</feature>
<dbReference type="HAMAP" id="MF_00983">
    <property type="entry name" value="PriA"/>
    <property type="match status" value="1"/>
</dbReference>
<keyword evidence="7 12" id="KW-0862">Zinc</keyword>
<dbReference type="Gene3D" id="3.40.1440.60">
    <property type="entry name" value="PriA, 3(prime) DNA-binding domain"/>
    <property type="match status" value="1"/>
</dbReference>
<dbReference type="GO" id="GO:0043138">
    <property type="term" value="F:3'-5' DNA helicase activity"/>
    <property type="evidence" value="ECO:0007669"/>
    <property type="project" value="UniProtKB-EC"/>
</dbReference>
<evidence type="ECO:0000256" key="6">
    <source>
        <dbReference type="ARBA" id="ARBA00022806"/>
    </source>
</evidence>
<dbReference type="Proteomes" id="UP000295367">
    <property type="component" value="Unassembled WGS sequence"/>
</dbReference>
<dbReference type="GO" id="GO:0008270">
    <property type="term" value="F:zinc ion binding"/>
    <property type="evidence" value="ECO:0007669"/>
    <property type="project" value="UniProtKB-UniRule"/>
</dbReference>
<keyword evidence="4 12" id="KW-0547">Nucleotide-binding</keyword>
<comment type="catalytic activity">
    <reaction evidence="12">
        <text>Couples ATP hydrolysis with the unwinding of duplex DNA by translocating in the 3'-5' direction.</text>
        <dbReference type="EC" id="5.6.2.4"/>
    </reaction>
</comment>
<comment type="catalytic activity">
    <reaction evidence="11 12">
        <text>ATP + H2O = ADP + phosphate + H(+)</text>
        <dbReference type="Rhea" id="RHEA:13065"/>
        <dbReference type="ChEBI" id="CHEBI:15377"/>
        <dbReference type="ChEBI" id="CHEBI:15378"/>
        <dbReference type="ChEBI" id="CHEBI:30616"/>
        <dbReference type="ChEBI" id="CHEBI:43474"/>
        <dbReference type="ChEBI" id="CHEBI:456216"/>
        <dbReference type="EC" id="5.6.2.4"/>
    </reaction>
</comment>
<feature type="binding site" evidence="12">
    <location>
        <position position="480"/>
    </location>
    <ligand>
        <name>Zn(2+)</name>
        <dbReference type="ChEBI" id="CHEBI:29105"/>
        <label>1</label>
    </ligand>
</feature>
<comment type="subunit">
    <text evidence="12">Component of the replication restart primosome.</text>
</comment>
<dbReference type="InterPro" id="IPR001650">
    <property type="entry name" value="Helicase_C-like"/>
</dbReference>
<dbReference type="GO" id="GO:0006270">
    <property type="term" value="P:DNA replication initiation"/>
    <property type="evidence" value="ECO:0007669"/>
    <property type="project" value="TreeGrafter"/>
</dbReference>
<evidence type="ECO:0000256" key="5">
    <source>
        <dbReference type="ARBA" id="ARBA00022801"/>
    </source>
</evidence>
<dbReference type="GO" id="GO:0006269">
    <property type="term" value="P:DNA replication, synthesis of primer"/>
    <property type="evidence" value="ECO:0007669"/>
    <property type="project" value="UniProtKB-KW"/>
</dbReference>
<sequence length="732" mass="81696">MNVVQVALDIPLNRLFDYLGDGITQDDIGTRVLVPFGNRRLVGIVIAVNTETNFAIERLKSVLHIYRDIPPLSAESLNLLQFCSDYYCHPFGEVIMNALPTRMRRTLPIPVKKYSRFCITQAGLQVNLSSLPSRAIVKRRVLQTLQENNALDQGEVTTLSPTALKTMREFVVHGWASELESTGVFTPPKTSVTTSSRPLLNEDQQLAVTAISEPALQTFQVILLNGITGSGKTEVYLHAIENIIHHGRQALVLVPEINLTPQLESVFRARFSDICLVSLHSGLNETERLQNWLLAQKGEAKIILGTRLAIFTPLPALKIIIVDEEHDSSFKQQEGLRYSARDVAVIRAKQNNIPIVLGSATPSLESFYNAKTGRYQLLTLSTRASMNAVLPEIRCIDTRRQKLQEGISDPLIQAIRNRLARKEQSLIFLNRRGYSPAIYCPECAWHSACNRCSSTLVLHLAERKLRCHHCGHEEKTPLACPTCGNPDLKPLGQGTQRVETALAAQFPDARVLRIDRDSTRRKHAWKEMLQQVRDEEVDILVGTQMLAKGHDFPKLTLVGALNVDSALYSADFRASERLFAQLIQVAGRAGRAAIPGEVLIQTQFPDHPLFEGLRKHDYTAFAHTLLTEREQAGFPPFMFQALLRAEAPQLETALNFLAQAAHLAADLPHPVTVYDPVPAPMARLAGKERAHLLVQSQSRGAMQSFLKLWNEAIPKVAKGKVRWSLDVDPLEF</sequence>
<protein>
    <recommendedName>
        <fullName evidence="12">Replication restart protein PriA</fullName>
    </recommendedName>
    <alternativeName>
        <fullName evidence="12">ATP-dependent DNA helicase PriA</fullName>
        <ecNumber evidence="12">5.6.2.4</ecNumber>
    </alternativeName>
    <alternativeName>
        <fullName evidence="12">DNA 3'-5' helicase PriA</fullName>
    </alternativeName>
</protein>
<dbReference type="InterPro" id="IPR040498">
    <property type="entry name" value="PriA_CRR"/>
</dbReference>
<keyword evidence="3 12" id="KW-0479">Metal-binding</keyword>
<evidence type="ECO:0000256" key="2">
    <source>
        <dbReference type="ARBA" id="ARBA00022705"/>
    </source>
</evidence>
<dbReference type="GO" id="GO:0016887">
    <property type="term" value="F:ATP hydrolysis activity"/>
    <property type="evidence" value="ECO:0007669"/>
    <property type="project" value="RHEA"/>
</dbReference>
<dbReference type="InterPro" id="IPR005259">
    <property type="entry name" value="PriA"/>
</dbReference>
<evidence type="ECO:0000256" key="12">
    <source>
        <dbReference type="HAMAP-Rule" id="MF_00983"/>
    </source>
</evidence>
<dbReference type="Gene3D" id="3.40.50.300">
    <property type="entry name" value="P-loop containing nucleotide triphosphate hydrolases"/>
    <property type="match status" value="2"/>
</dbReference>
<dbReference type="Pfam" id="PF18319">
    <property type="entry name" value="Zn_ribbon_PriA"/>
    <property type="match status" value="1"/>
</dbReference>
<evidence type="ECO:0000256" key="3">
    <source>
        <dbReference type="ARBA" id="ARBA00022723"/>
    </source>
</evidence>
<comment type="similarity">
    <text evidence="12">Belongs to the helicase family. PriA subfamily.</text>
</comment>
<dbReference type="GO" id="GO:0006302">
    <property type="term" value="P:double-strand break repair"/>
    <property type="evidence" value="ECO:0007669"/>
    <property type="project" value="InterPro"/>
</dbReference>
<dbReference type="CDD" id="cd18804">
    <property type="entry name" value="SF2_C_priA"/>
    <property type="match status" value="1"/>
</dbReference>
<dbReference type="Pfam" id="PF18074">
    <property type="entry name" value="PriA_C"/>
    <property type="match status" value="1"/>
</dbReference>
<keyword evidence="2 12" id="KW-0235">DNA replication</keyword>
<dbReference type="EC" id="5.6.2.4" evidence="12"/>
<feature type="domain" description="Helicase ATP-binding" evidence="13">
    <location>
        <begin position="213"/>
        <end position="380"/>
    </location>
</feature>
<dbReference type="FunFam" id="3.40.50.300:FF:000489">
    <property type="entry name" value="Primosome assembly protein PriA"/>
    <property type="match status" value="1"/>
</dbReference>
<keyword evidence="8 12" id="KW-0067">ATP-binding</keyword>
<evidence type="ECO:0000256" key="4">
    <source>
        <dbReference type="ARBA" id="ARBA00022741"/>
    </source>
</evidence>
<dbReference type="InterPro" id="IPR011545">
    <property type="entry name" value="DEAD/DEAH_box_helicase_dom"/>
</dbReference>
<dbReference type="AlphaFoldDB" id="A0A4R3XT19"/>
<dbReference type="InterPro" id="IPR041222">
    <property type="entry name" value="PriA_3primeBD"/>
</dbReference>
<feature type="binding site" evidence="12">
    <location>
        <position position="470"/>
    </location>
    <ligand>
        <name>Zn(2+)</name>
        <dbReference type="ChEBI" id="CHEBI:29105"/>
        <label>2</label>
    </ligand>
</feature>
<evidence type="ECO:0000313" key="14">
    <source>
        <dbReference type="EMBL" id="TCV82210.1"/>
    </source>
</evidence>
<evidence type="ECO:0000256" key="8">
    <source>
        <dbReference type="ARBA" id="ARBA00022840"/>
    </source>
</evidence>
<keyword evidence="10 12" id="KW-0413">Isomerase</keyword>
<feature type="binding site" evidence="12">
    <location>
        <position position="467"/>
    </location>
    <ligand>
        <name>Zn(2+)</name>
        <dbReference type="ChEBI" id="CHEBI:29105"/>
        <label>2</label>
    </ligand>
</feature>
<dbReference type="SMART" id="SM00487">
    <property type="entry name" value="DEXDc"/>
    <property type="match status" value="1"/>
</dbReference>
<reference evidence="14 15" key="1">
    <citation type="submission" date="2019-03" db="EMBL/GenBank/DDBJ databases">
        <title>Genomic Encyclopedia of Type Strains, Phase IV (KMG-IV): sequencing the most valuable type-strain genomes for metagenomic binning, comparative biology and taxonomic classification.</title>
        <authorList>
            <person name="Goeker M."/>
        </authorList>
    </citation>
    <scope>NUCLEOTIDE SEQUENCE [LARGE SCALE GENOMIC DNA]</scope>
    <source>
        <strain evidence="14 15">DSM 100309</strain>
    </source>
</reference>
<dbReference type="SUPFAM" id="SSF52540">
    <property type="entry name" value="P-loop containing nucleoside triphosphate hydrolases"/>
    <property type="match status" value="2"/>
</dbReference>
<dbReference type="EMBL" id="SMCO01000023">
    <property type="protein sequence ID" value="TCV82210.1"/>
    <property type="molecule type" value="Genomic_DNA"/>
</dbReference>
<keyword evidence="5 12" id="KW-0378">Hydrolase</keyword>
<evidence type="ECO:0000256" key="1">
    <source>
        <dbReference type="ARBA" id="ARBA00022515"/>
    </source>
</evidence>
<dbReference type="GO" id="GO:0005524">
    <property type="term" value="F:ATP binding"/>
    <property type="evidence" value="ECO:0007669"/>
    <property type="project" value="UniProtKB-UniRule"/>
</dbReference>
<keyword evidence="9 12" id="KW-0238">DNA-binding</keyword>
<dbReference type="Pfam" id="PF17764">
    <property type="entry name" value="PriA_3primeBD"/>
    <property type="match status" value="1"/>
</dbReference>
<dbReference type="InterPro" id="IPR027417">
    <property type="entry name" value="P-loop_NTPase"/>
</dbReference>
<evidence type="ECO:0000256" key="9">
    <source>
        <dbReference type="ARBA" id="ARBA00023125"/>
    </source>
</evidence>
<feature type="binding site" evidence="12">
    <location>
        <position position="443"/>
    </location>
    <ligand>
        <name>Zn(2+)</name>
        <dbReference type="ChEBI" id="CHEBI:29105"/>
        <label>1</label>
    </ligand>
</feature>
<keyword evidence="15" id="KW-1185">Reference proteome</keyword>
<comment type="function">
    <text evidence="12">Initiates the restart of stalled replication forks, which reloads the replicative helicase on sites other than the origin of replication. Recognizes and binds to abandoned replication forks and remodels them to uncover a helicase loading site. Promotes assembly of the primosome at these replication forks.</text>
</comment>
<dbReference type="InterPro" id="IPR014001">
    <property type="entry name" value="Helicase_ATP-bd"/>
</dbReference>
<evidence type="ECO:0000256" key="10">
    <source>
        <dbReference type="ARBA" id="ARBA00023235"/>
    </source>
</evidence>
<evidence type="ECO:0000256" key="11">
    <source>
        <dbReference type="ARBA" id="ARBA00048988"/>
    </source>
</evidence>
<dbReference type="SMART" id="SM00490">
    <property type="entry name" value="HELICc"/>
    <property type="match status" value="1"/>
</dbReference>
<dbReference type="Pfam" id="PF00270">
    <property type="entry name" value="DEAD"/>
    <property type="match status" value="1"/>
</dbReference>
<proteinExistence type="inferred from homology"/>
<evidence type="ECO:0000259" key="13">
    <source>
        <dbReference type="PROSITE" id="PS51192"/>
    </source>
</evidence>
<keyword evidence="1 12" id="KW-0639">Primosome</keyword>
<accession>A0A4R3XT19</accession>
<feature type="binding site" evidence="12">
    <location>
        <position position="449"/>
    </location>
    <ligand>
        <name>Zn(2+)</name>
        <dbReference type="ChEBI" id="CHEBI:29105"/>
        <label>2</label>
    </ligand>
</feature>
<dbReference type="Pfam" id="PF00271">
    <property type="entry name" value="Helicase_C"/>
    <property type="match status" value="1"/>
</dbReference>
<dbReference type="OrthoDB" id="9759544at2"/>
<feature type="binding site" evidence="12">
    <location>
        <position position="452"/>
    </location>
    <ligand>
        <name>Zn(2+)</name>
        <dbReference type="ChEBI" id="CHEBI:29105"/>
        <label>2</label>
    </ligand>
</feature>
<dbReference type="PROSITE" id="PS51192">
    <property type="entry name" value="HELICASE_ATP_BIND_1"/>
    <property type="match status" value="1"/>
</dbReference>
<dbReference type="PANTHER" id="PTHR30580">
    <property type="entry name" value="PRIMOSOMAL PROTEIN N"/>
    <property type="match status" value="1"/>
</dbReference>
<dbReference type="InterPro" id="IPR041236">
    <property type="entry name" value="PriA_C"/>
</dbReference>
<dbReference type="NCBIfam" id="TIGR00595">
    <property type="entry name" value="priA"/>
    <property type="match status" value="1"/>
</dbReference>
<dbReference type="RefSeq" id="WP_132920957.1">
    <property type="nucleotide sequence ID" value="NZ_SMCO01000023.1"/>
</dbReference>
<dbReference type="GO" id="GO:0003677">
    <property type="term" value="F:DNA binding"/>
    <property type="evidence" value="ECO:0007669"/>
    <property type="project" value="UniProtKB-UniRule"/>
</dbReference>
<feature type="binding site" evidence="12">
    <location>
        <position position="483"/>
    </location>
    <ligand>
        <name>Zn(2+)</name>
        <dbReference type="ChEBI" id="CHEBI:29105"/>
        <label>1</label>
    </ligand>
</feature>
<gene>
    <name evidence="12" type="primary">priA</name>
    <name evidence="14" type="ORF">EDC63_12312</name>
</gene>
<dbReference type="PANTHER" id="PTHR30580:SF0">
    <property type="entry name" value="PRIMOSOMAL PROTEIN N"/>
    <property type="match status" value="1"/>
</dbReference>
<name>A0A4R3XT19_9PROT</name>
<dbReference type="NCBIfam" id="NF004067">
    <property type="entry name" value="PRK05580.1-4"/>
    <property type="match status" value="1"/>
</dbReference>